<dbReference type="RefSeq" id="WP_309307696.1">
    <property type="nucleotide sequence ID" value="NZ_CP133594.1"/>
</dbReference>
<dbReference type="PANTHER" id="PTHR42919:SF8">
    <property type="entry name" value="N-ALPHA-ACETYLTRANSFERASE 50"/>
    <property type="match status" value="1"/>
</dbReference>
<reference evidence="4" key="1">
    <citation type="submission" date="2023-08" db="EMBL/GenBank/DDBJ databases">
        <title>Methanolobus mangrovi sp. nov. and Methanolobus sediminis sp. nov, two novel methylotrophic methanogens isolated from mangrove sediments in China.</title>
        <authorList>
            <person name="Zhou J."/>
        </authorList>
    </citation>
    <scope>NUCLEOTIDE SEQUENCE</scope>
    <source>
        <strain evidence="4">FTZ2</strain>
    </source>
</reference>
<feature type="domain" description="N-acetyltransferase" evidence="3">
    <location>
        <begin position="1"/>
        <end position="141"/>
    </location>
</feature>
<dbReference type="EC" id="2.3.1.266" evidence="4"/>
<dbReference type="CDD" id="cd04301">
    <property type="entry name" value="NAT_SF"/>
    <property type="match status" value="1"/>
</dbReference>
<dbReference type="InterPro" id="IPR006464">
    <property type="entry name" value="AcTrfase_RimI/Ard1"/>
</dbReference>
<dbReference type="InterPro" id="IPR051556">
    <property type="entry name" value="N-term/lysine_N-AcTrnsfr"/>
</dbReference>
<organism evidence="4 5">
    <name type="scientific">Methanolobus mangrovi</name>
    <dbReference type="NCBI Taxonomy" id="3072977"/>
    <lineage>
        <taxon>Archaea</taxon>
        <taxon>Methanobacteriati</taxon>
        <taxon>Methanobacteriota</taxon>
        <taxon>Stenosarchaea group</taxon>
        <taxon>Methanomicrobia</taxon>
        <taxon>Methanosarcinales</taxon>
        <taxon>Methanosarcinaceae</taxon>
        <taxon>Methanolobus</taxon>
    </lineage>
</organism>
<dbReference type="AlphaFoldDB" id="A0AA51YGE1"/>
<evidence type="ECO:0000256" key="2">
    <source>
        <dbReference type="ARBA" id="ARBA00023315"/>
    </source>
</evidence>
<keyword evidence="2 4" id="KW-0012">Acyltransferase</keyword>
<dbReference type="EMBL" id="CP133594">
    <property type="protein sequence ID" value="WMW21902.1"/>
    <property type="molecule type" value="Genomic_DNA"/>
</dbReference>
<dbReference type="KEGG" id="mmav:RE476_11070"/>
<dbReference type="Proteomes" id="UP001183006">
    <property type="component" value="Chromosome"/>
</dbReference>
<dbReference type="GO" id="GO:0005840">
    <property type="term" value="C:ribosome"/>
    <property type="evidence" value="ECO:0007669"/>
    <property type="project" value="UniProtKB-KW"/>
</dbReference>
<dbReference type="InterPro" id="IPR000182">
    <property type="entry name" value="GNAT_dom"/>
</dbReference>
<protein>
    <submittedName>
        <fullName evidence="4">Ribosomal protein S18-alanine N-acetyltransferase</fullName>
        <ecNumber evidence="4">2.3.1.266</ecNumber>
    </submittedName>
</protein>
<evidence type="ECO:0000313" key="4">
    <source>
        <dbReference type="EMBL" id="WMW21902.1"/>
    </source>
</evidence>
<dbReference type="NCBIfam" id="TIGR01575">
    <property type="entry name" value="rimI"/>
    <property type="match status" value="1"/>
</dbReference>
<evidence type="ECO:0000313" key="5">
    <source>
        <dbReference type="Proteomes" id="UP001183006"/>
    </source>
</evidence>
<dbReference type="PANTHER" id="PTHR42919">
    <property type="entry name" value="N-ALPHA-ACETYLTRANSFERASE"/>
    <property type="match status" value="1"/>
</dbReference>
<sequence>MMIRRALISDIPEIVEIEDCSFKVPWPDFLFKAHLSNPGFLVYEDDRVLGYAIVSASDDKRKAHLQSIAVHRDYRRQGIASKLLEWCIDLVKLYGFNKMMLEVRENNTAAQLFYSKNGFIVEGKIDGYYLDDNAIVMCREI</sequence>
<dbReference type="SUPFAM" id="SSF55729">
    <property type="entry name" value="Acyl-CoA N-acyltransferases (Nat)"/>
    <property type="match status" value="1"/>
</dbReference>
<dbReference type="Gene3D" id="3.40.630.30">
    <property type="match status" value="1"/>
</dbReference>
<dbReference type="InterPro" id="IPR016181">
    <property type="entry name" value="Acyl_CoA_acyltransferase"/>
</dbReference>
<keyword evidence="5" id="KW-1185">Reference proteome</keyword>
<dbReference type="GO" id="GO:0008999">
    <property type="term" value="F:protein-N-terminal-alanine acetyltransferase activity"/>
    <property type="evidence" value="ECO:0007669"/>
    <property type="project" value="UniProtKB-EC"/>
</dbReference>
<dbReference type="Pfam" id="PF00583">
    <property type="entry name" value="Acetyltransf_1"/>
    <property type="match status" value="1"/>
</dbReference>
<dbReference type="PROSITE" id="PS51186">
    <property type="entry name" value="GNAT"/>
    <property type="match status" value="1"/>
</dbReference>
<keyword evidence="4" id="KW-0689">Ribosomal protein</keyword>
<name>A0AA51YGE1_9EURY</name>
<keyword evidence="4" id="KW-0687">Ribonucleoprotein</keyword>
<keyword evidence="1 4" id="KW-0808">Transferase</keyword>
<proteinExistence type="predicted"/>
<accession>A0AA51YGE1</accession>
<evidence type="ECO:0000256" key="1">
    <source>
        <dbReference type="ARBA" id="ARBA00022679"/>
    </source>
</evidence>
<dbReference type="GeneID" id="84230689"/>
<evidence type="ECO:0000259" key="3">
    <source>
        <dbReference type="PROSITE" id="PS51186"/>
    </source>
</evidence>
<gene>
    <name evidence="4" type="primary">rimI</name>
    <name evidence="4" type="ORF">RE476_11070</name>
</gene>